<evidence type="ECO:0000256" key="1">
    <source>
        <dbReference type="SAM" id="Phobius"/>
    </source>
</evidence>
<name>A0A0E9XGI8_ANGAN</name>
<dbReference type="EMBL" id="GBXM01007622">
    <property type="protein sequence ID" value="JAI00956.1"/>
    <property type="molecule type" value="Transcribed_RNA"/>
</dbReference>
<sequence length="48" mass="5532">MKTWTCTQYLLKASSWLSTRLFCCLSFITVALSSSPSFQYLMLYPTVL</sequence>
<keyword evidence="1" id="KW-0812">Transmembrane</keyword>
<proteinExistence type="predicted"/>
<protein>
    <submittedName>
        <fullName evidence="2">Uncharacterized protein</fullName>
    </submittedName>
</protein>
<feature type="transmembrane region" description="Helical" evidence="1">
    <location>
        <begin position="21"/>
        <end position="42"/>
    </location>
</feature>
<reference evidence="2" key="1">
    <citation type="submission" date="2014-11" db="EMBL/GenBank/DDBJ databases">
        <authorList>
            <person name="Amaro Gonzalez C."/>
        </authorList>
    </citation>
    <scope>NUCLEOTIDE SEQUENCE</scope>
</reference>
<dbReference type="AlphaFoldDB" id="A0A0E9XGI8"/>
<organism evidence="2">
    <name type="scientific">Anguilla anguilla</name>
    <name type="common">European freshwater eel</name>
    <name type="synonym">Muraena anguilla</name>
    <dbReference type="NCBI Taxonomy" id="7936"/>
    <lineage>
        <taxon>Eukaryota</taxon>
        <taxon>Metazoa</taxon>
        <taxon>Chordata</taxon>
        <taxon>Craniata</taxon>
        <taxon>Vertebrata</taxon>
        <taxon>Euteleostomi</taxon>
        <taxon>Actinopterygii</taxon>
        <taxon>Neopterygii</taxon>
        <taxon>Teleostei</taxon>
        <taxon>Anguilliformes</taxon>
        <taxon>Anguillidae</taxon>
        <taxon>Anguilla</taxon>
    </lineage>
</organism>
<accession>A0A0E9XGI8</accession>
<reference evidence="2" key="2">
    <citation type="journal article" date="2015" name="Fish Shellfish Immunol.">
        <title>Early steps in the European eel (Anguilla anguilla)-Vibrio vulnificus interaction in the gills: Role of the RtxA13 toxin.</title>
        <authorList>
            <person name="Callol A."/>
            <person name="Pajuelo D."/>
            <person name="Ebbesson L."/>
            <person name="Teles M."/>
            <person name="MacKenzie S."/>
            <person name="Amaro C."/>
        </authorList>
    </citation>
    <scope>NUCLEOTIDE SEQUENCE</scope>
</reference>
<keyword evidence="1" id="KW-0472">Membrane</keyword>
<keyword evidence="1" id="KW-1133">Transmembrane helix</keyword>
<evidence type="ECO:0000313" key="2">
    <source>
        <dbReference type="EMBL" id="JAI00956.1"/>
    </source>
</evidence>